<sequence>MAAAACGCCCCPADWRLRRTRSAHAATRMRWKTRGGDGEEEDSAACGGTSRDWRSLREGDEKVKRLEAATSAVEVVSAAAAAGLDLEERVLTQDGHMGGGGRWRAEEGRGGRRKTAEWGDYFSPLRFAYPLSSPRRPFVVLCVAVERPGFY</sequence>
<accession>A0A0P0WNM1</accession>
<reference evidence="2 3" key="2">
    <citation type="journal article" date="2013" name="Plant Cell Physiol.">
        <title>Rice Annotation Project Database (RAP-DB): an integrative and interactive database for rice genomics.</title>
        <authorList>
            <person name="Sakai H."/>
            <person name="Lee S.S."/>
            <person name="Tanaka T."/>
            <person name="Numa H."/>
            <person name="Kim J."/>
            <person name="Kawahara Y."/>
            <person name="Wakimoto H."/>
            <person name="Yang C.C."/>
            <person name="Iwamoto M."/>
            <person name="Abe T."/>
            <person name="Yamada Y."/>
            <person name="Muto A."/>
            <person name="Inokuchi H."/>
            <person name="Ikemura T."/>
            <person name="Matsumoto T."/>
            <person name="Sasaki T."/>
            <person name="Itoh T."/>
        </authorList>
    </citation>
    <scope>NUCLEOTIDE SEQUENCE [LARGE SCALE GENOMIC DNA]</scope>
    <source>
        <strain evidence="3">cv. Nipponbare</strain>
    </source>
</reference>
<keyword evidence="3" id="KW-1185">Reference proteome</keyword>
<dbReference type="InParanoid" id="A0A0P0WNM1"/>
<evidence type="ECO:0000313" key="3">
    <source>
        <dbReference type="Proteomes" id="UP000059680"/>
    </source>
</evidence>
<evidence type="ECO:0000313" key="2">
    <source>
        <dbReference type="EMBL" id="BAS94494.1"/>
    </source>
</evidence>
<protein>
    <submittedName>
        <fullName evidence="2">Os05g0471487 protein</fullName>
    </submittedName>
</protein>
<reference evidence="3" key="1">
    <citation type="journal article" date="2005" name="Nature">
        <title>The map-based sequence of the rice genome.</title>
        <authorList>
            <consortium name="International rice genome sequencing project (IRGSP)"/>
            <person name="Matsumoto T."/>
            <person name="Wu J."/>
            <person name="Kanamori H."/>
            <person name="Katayose Y."/>
            <person name="Fujisawa M."/>
            <person name="Namiki N."/>
            <person name="Mizuno H."/>
            <person name="Yamamoto K."/>
            <person name="Antonio B.A."/>
            <person name="Baba T."/>
            <person name="Sakata K."/>
            <person name="Nagamura Y."/>
            <person name="Aoki H."/>
            <person name="Arikawa K."/>
            <person name="Arita K."/>
            <person name="Bito T."/>
            <person name="Chiden Y."/>
            <person name="Fujitsuka N."/>
            <person name="Fukunaka R."/>
            <person name="Hamada M."/>
            <person name="Harada C."/>
            <person name="Hayashi A."/>
            <person name="Hijishita S."/>
            <person name="Honda M."/>
            <person name="Hosokawa S."/>
            <person name="Ichikawa Y."/>
            <person name="Idonuma A."/>
            <person name="Iijima M."/>
            <person name="Ikeda M."/>
            <person name="Ikeno M."/>
            <person name="Ito K."/>
            <person name="Ito S."/>
            <person name="Ito T."/>
            <person name="Ito Y."/>
            <person name="Ito Y."/>
            <person name="Iwabuchi A."/>
            <person name="Kamiya K."/>
            <person name="Karasawa W."/>
            <person name="Kurita K."/>
            <person name="Katagiri S."/>
            <person name="Kikuta A."/>
            <person name="Kobayashi H."/>
            <person name="Kobayashi N."/>
            <person name="Machita K."/>
            <person name="Maehara T."/>
            <person name="Masukawa M."/>
            <person name="Mizubayashi T."/>
            <person name="Mukai Y."/>
            <person name="Nagasaki H."/>
            <person name="Nagata Y."/>
            <person name="Naito S."/>
            <person name="Nakashima M."/>
            <person name="Nakama Y."/>
            <person name="Nakamichi Y."/>
            <person name="Nakamura M."/>
            <person name="Meguro A."/>
            <person name="Negishi M."/>
            <person name="Ohta I."/>
            <person name="Ohta T."/>
            <person name="Okamoto M."/>
            <person name="Ono N."/>
            <person name="Saji S."/>
            <person name="Sakaguchi M."/>
            <person name="Sakai K."/>
            <person name="Shibata M."/>
            <person name="Shimokawa T."/>
            <person name="Song J."/>
            <person name="Takazaki Y."/>
            <person name="Terasawa K."/>
            <person name="Tsugane M."/>
            <person name="Tsuji K."/>
            <person name="Ueda S."/>
            <person name="Waki K."/>
            <person name="Yamagata H."/>
            <person name="Yamamoto M."/>
            <person name="Yamamoto S."/>
            <person name="Yamane H."/>
            <person name="Yoshiki S."/>
            <person name="Yoshihara R."/>
            <person name="Yukawa K."/>
            <person name="Zhong H."/>
            <person name="Yano M."/>
            <person name="Yuan Q."/>
            <person name="Ouyang S."/>
            <person name="Liu J."/>
            <person name="Jones K.M."/>
            <person name="Gansberger K."/>
            <person name="Moffat K."/>
            <person name="Hill J."/>
            <person name="Bera J."/>
            <person name="Fadrosh D."/>
            <person name="Jin S."/>
            <person name="Johri S."/>
            <person name="Kim M."/>
            <person name="Overton L."/>
            <person name="Reardon M."/>
            <person name="Tsitrin T."/>
            <person name="Vuong H."/>
            <person name="Weaver B."/>
            <person name="Ciecko A."/>
            <person name="Tallon L."/>
            <person name="Jackson J."/>
            <person name="Pai G."/>
            <person name="Aken S.V."/>
            <person name="Utterback T."/>
            <person name="Reidmuller S."/>
            <person name="Feldblyum T."/>
            <person name="Hsiao J."/>
            <person name="Zismann V."/>
            <person name="Iobst S."/>
            <person name="de Vazeille A.R."/>
            <person name="Buell C.R."/>
            <person name="Ying K."/>
            <person name="Li Y."/>
            <person name="Lu T."/>
            <person name="Huang Y."/>
            <person name="Zhao Q."/>
            <person name="Feng Q."/>
            <person name="Zhang L."/>
            <person name="Zhu J."/>
            <person name="Weng Q."/>
            <person name="Mu J."/>
            <person name="Lu Y."/>
            <person name="Fan D."/>
            <person name="Liu Y."/>
            <person name="Guan J."/>
            <person name="Zhang Y."/>
            <person name="Yu S."/>
            <person name="Liu X."/>
            <person name="Zhang Y."/>
            <person name="Hong G."/>
            <person name="Han B."/>
            <person name="Choisne N."/>
            <person name="Demange N."/>
            <person name="Orjeda G."/>
            <person name="Samain S."/>
            <person name="Cattolico L."/>
            <person name="Pelletier E."/>
            <person name="Couloux A."/>
            <person name="Segurens B."/>
            <person name="Wincker P."/>
            <person name="D'Hont A."/>
            <person name="Scarpelli C."/>
            <person name="Weissenbach J."/>
            <person name="Salanoubat M."/>
            <person name="Quetier F."/>
            <person name="Yu Y."/>
            <person name="Kim H.R."/>
            <person name="Rambo T."/>
            <person name="Currie J."/>
            <person name="Collura K."/>
            <person name="Luo M."/>
            <person name="Yang T."/>
            <person name="Ammiraju J.S.S."/>
            <person name="Engler F."/>
            <person name="Soderlund C."/>
            <person name="Wing R.A."/>
            <person name="Palmer L.E."/>
            <person name="de la Bastide M."/>
            <person name="Spiegel L."/>
            <person name="Nascimento L."/>
            <person name="Zutavern T."/>
            <person name="O'Shaughnessy A."/>
            <person name="Dike S."/>
            <person name="Dedhia N."/>
            <person name="Preston R."/>
            <person name="Balija V."/>
            <person name="McCombie W.R."/>
            <person name="Chow T."/>
            <person name="Chen H."/>
            <person name="Chung M."/>
            <person name="Chen C."/>
            <person name="Shaw J."/>
            <person name="Wu H."/>
            <person name="Hsiao K."/>
            <person name="Chao Y."/>
            <person name="Chu M."/>
            <person name="Cheng C."/>
            <person name="Hour A."/>
            <person name="Lee P."/>
            <person name="Lin S."/>
            <person name="Lin Y."/>
            <person name="Liou J."/>
            <person name="Liu S."/>
            <person name="Hsing Y."/>
            <person name="Raghuvanshi S."/>
            <person name="Mohanty A."/>
            <person name="Bharti A.K."/>
            <person name="Gaur A."/>
            <person name="Gupta V."/>
            <person name="Kumar D."/>
            <person name="Ravi V."/>
            <person name="Vij S."/>
            <person name="Kapur A."/>
            <person name="Khurana P."/>
            <person name="Khurana P."/>
            <person name="Khurana J.P."/>
            <person name="Tyagi A.K."/>
            <person name="Gaikwad K."/>
            <person name="Singh A."/>
            <person name="Dalal V."/>
            <person name="Srivastava S."/>
            <person name="Dixit A."/>
            <person name="Pal A.K."/>
            <person name="Ghazi I.A."/>
            <person name="Yadav M."/>
            <person name="Pandit A."/>
            <person name="Bhargava A."/>
            <person name="Sureshbabu K."/>
            <person name="Batra K."/>
            <person name="Sharma T.R."/>
            <person name="Mohapatra T."/>
            <person name="Singh N.K."/>
            <person name="Messing J."/>
            <person name="Nelson A.B."/>
            <person name="Fuks G."/>
            <person name="Kavchok S."/>
            <person name="Keizer G."/>
            <person name="Linton E."/>
            <person name="Llaca V."/>
            <person name="Song R."/>
            <person name="Tanyolac B."/>
            <person name="Young S."/>
            <person name="Ho-Il K."/>
            <person name="Hahn J.H."/>
            <person name="Sangsakoo G."/>
            <person name="Vanavichit A."/>
            <person name="de Mattos Luiz.A.T."/>
            <person name="Zimmer P.D."/>
            <person name="Malone G."/>
            <person name="Dellagostin O."/>
            <person name="de Oliveira A.C."/>
            <person name="Bevan M."/>
            <person name="Bancroft I."/>
            <person name="Minx P."/>
            <person name="Cordum H."/>
            <person name="Wilson R."/>
            <person name="Cheng Z."/>
            <person name="Jin W."/>
            <person name="Jiang J."/>
            <person name="Leong S.A."/>
            <person name="Iwama H."/>
            <person name="Gojobori T."/>
            <person name="Itoh T."/>
            <person name="Niimura Y."/>
            <person name="Fujii Y."/>
            <person name="Habara T."/>
            <person name="Sakai H."/>
            <person name="Sato Y."/>
            <person name="Wilson G."/>
            <person name="Kumar K."/>
            <person name="McCouch S."/>
            <person name="Juretic N."/>
            <person name="Hoen D."/>
            <person name="Wright S."/>
            <person name="Bruskiewich R."/>
            <person name="Bureau T."/>
            <person name="Miyao A."/>
            <person name="Hirochika H."/>
            <person name="Nishikawa T."/>
            <person name="Kadowaki K."/>
            <person name="Sugiura M."/>
            <person name="Burr B."/>
            <person name="Sasaki T."/>
        </authorList>
    </citation>
    <scope>NUCLEOTIDE SEQUENCE [LARGE SCALE GENOMIC DNA]</scope>
    <source>
        <strain evidence="3">cv. Nipponbare</strain>
    </source>
</reference>
<dbReference type="AlphaFoldDB" id="A0A0P0WNM1"/>
<proteinExistence type="predicted"/>
<dbReference type="PaxDb" id="39947-A0A0P0WNM1"/>
<reference evidence="2 3" key="3">
    <citation type="journal article" date="2013" name="Rice">
        <title>Improvement of the Oryza sativa Nipponbare reference genome using next generation sequence and optical map data.</title>
        <authorList>
            <person name="Kawahara Y."/>
            <person name="de la Bastide M."/>
            <person name="Hamilton J.P."/>
            <person name="Kanamori H."/>
            <person name="McCombie W.R."/>
            <person name="Ouyang S."/>
            <person name="Schwartz D.C."/>
            <person name="Tanaka T."/>
            <person name="Wu J."/>
            <person name="Zhou S."/>
            <person name="Childs K.L."/>
            <person name="Davidson R.M."/>
            <person name="Lin H."/>
            <person name="Quesada-Ocampo L."/>
            <person name="Vaillancourt B."/>
            <person name="Sakai H."/>
            <person name="Lee S.S."/>
            <person name="Kim J."/>
            <person name="Numa H."/>
            <person name="Itoh T."/>
            <person name="Buell C.R."/>
            <person name="Matsumoto T."/>
        </authorList>
    </citation>
    <scope>NUCLEOTIDE SEQUENCE [LARGE SCALE GENOMIC DNA]</scope>
    <source>
        <strain evidence="3">cv. Nipponbare</strain>
    </source>
</reference>
<dbReference type="EMBL" id="AP014961">
    <property type="protein sequence ID" value="BAS94494.1"/>
    <property type="molecule type" value="Genomic_DNA"/>
</dbReference>
<organism evidence="2 3">
    <name type="scientific">Oryza sativa subsp. japonica</name>
    <name type="common">Rice</name>
    <dbReference type="NCBI Taxonomy" id="39947"/>
    <lineage>
        <taxon>Eukaryota</taxon>
        <taxon>Viridiplantae</taxon>
        <taxon>Streptophyta</taxon>
        <taxon>Embryophyta</taxon>
        <taxon>Tracheophyta</taxon>
        <taxon>Spermatophyta</taxon>
        <taxon>Magnoliopsida</taxon>
        <taxon>Liliopsida</taxon>
        <taxon>Poales</taxon>
        <taxon>Poaceae</taxon>
        <taxon>BOP clade</taxon>
        <taxon>Oryzoideae</taxon>
        <taxon>Oryzeae</taxon>
        <taxon>Oryzinae</taxon>
        <taxon>Oryza</taxon>
        <taxon>Oryza sativa</taxon>
    </lineage>
</organism>
<gene>
    <name evidence="2" type="ordered locus">Os05g0471487</name>
    <name evidence="2" type="ORF">OSNPB_050471487</name>
</gene>
<name>A0A0P0WNM1_ORYSJ</name>
<feature type="region of interest" description="Disordered" evidence="1">
    <location>
        <begin position="30"/>
        <end position="52"/>
    </location>
</feature>
<evidence type="ECO:0000256" key="1">
    <source>
        <dbReference type="SAM" id="MobiDB-lite"/>
    </source>
</evidence>
<dbReference type="Proteomes" id="UP000059680">
    <property type="component" value="Chromosome 5"/>
</dbReference>